<dbReference type="EMBL" id="CM055743">
    <property type="protein sequence ID" value="KAJ8000044.1"/>
    <property type="molecule type" value="Genomic_DNA"/>
</dbReference>
<protein>
    <submittedName>
        <fullName evidence="1">Uncharacterized protein</fullName>
    </submittedName>
</protein>
<dbReference type="Proteomes" id="UP001157502">
    <property type="component" value="Chromosome 16"/>
</dbReference>
<proteinExistence type="predicted"/>
<reference evidence="1" key="1">
    <citation type="submission" date="2021-05" db="EMBL/GenBank/DDBJ databases">
        <authorList>
            <person name="Pan Q."/>
            <person name="Jouanno E."/>
            <person name="Zahm M."/>
            <person name="Klopp C."/>
            <person name="Cabau C."/>
            <person name="Louis A."/>
            <person name="Berthelot C."/>
            <person name="Parey E."/>
            <person name="Roest Crollius H."/>
            <person name="Montfort J."/>
            <person name="Robinson-Rechavi M."/>
            <person name="Bouchez O."/>
            <person name="Lampietro C."/>
            <person name="Lopez Roques C."/>
            <person name="Donnadieu C."/>
            <person name="Postlethwait J."/>
            <person name="Bobe J."/>
            <person name="Dillon D."/>
            <person name="Chandos A."/>
            <person name="von Hippel F."/>
            <person name="Guiguen Y."/>
        </authorList>
    </citation>
    <scope>NUCLEOTIDE SEQUENCE</scope>
    <source>
        <strain evidence="1">YG-Jan2019</strain>
    </source>
</reference>
<organism evidence="1 2">
    <name type="scientific">Dallia pectoralis</name>
    <name type="common">Alaska blackfish</name>
    <dbReference type="NCBI Taxonomy" id="75939"/>
    <lineage>
        <taxon>Eukaryota</taxon>
        <taxon>Metazoa</taxon>
        <taxon>Chordata</taxon>
        <taxon>Craniata</taxon>
        <taxon>Vertebrata</taxon>
        <taxon>Euteleostomi</taxon>
        <taxon>Actinopterygii</taxon>
        <taxon>Neopterygii</taxon>
        <taxon>Teleostei</taxon>
        <taxon>Protacanthopterygii</taxon>
        <taxon>Esociformes</taxon>
        <taxon>Umbridae</taxon>
        <taxon>Dallia</taxon>
    </lineage>
</organism>
<gene>
    <name evidence="1" type="ORF">DPEC_G00200730</name>
</gene>
<accession>A0ACC2G8K5</accession>
<comment type="caution">
    <text evidence="1">The sequence shown here is derived from an EMBL/GenBank/DDBJ whole genome shotgun (WGS) entry which is preliminary data.</text>
</comment>
<keyword evidence="2" id="KW-1185">Reference proteome</keyword>
<name>A0ACC2G8K5_DALPE</name>
<evidence type="ECO:0000313" key="1">
    <source>
        <dbReference type="EMBL" id="KAJ8000044.1"/>
    </source>
</evidence>
<sequence length="231" mass="25684">MSSTKNKLYGEYREHPGGSVRREATRLLTERQWKKHGHGQHPQHPRLRQPHGRHHSHPHAPRHLGRPPGRQPAEDAGQTDMLGEEHPQSPPGKKRCSFSKCRDCIARIQRFLVTKLGEDWIFLVLLGITMALVSWTMDYTSAKSLQGSGIPELKTILRGVVLKEYLTFRAFVAKVIGLTAGLGSGMPVGKEGPFVHIASICAAVLSRLMTFFSGVDQGFSSASRSRLHTLL</sequence>
<evidence type="ECO:0000313" key="2">
    <source>
        <dbReference type="Proteomes" id="UP001157502"/>
    </source>
</evidence>